<dbReference type="GO" id="GO:0000270">
    <property type="term" value="P:peptidoglycan metabolic process"/>
    <property type="evidence" value="ECO:0007669"/>
    <property type="project" value="UniProtKB-UniRule"/>
</dbReference>
<gene>
    <name evidence="3" type="primary">rlpA</name>
    <name evidence="6" type="ORF">J0X15_13385</name>
</gene>
<evidence type="ECO:0000256" key="1">
    <source>
        <dbReference type="ARBA" id="ARBA00023239"/>
    </source>
</evidence>
<evidence type="ECO:0000256" key="2">
    <source>
        <dbReference type="ARBA" id="ARBA00023316"/>
    </source>
</evidence>
<dbReference type="InterPro" id="IPR036908">
    <property type="entry name" value="RlpA-like_sf"/>
</dbReference>
<dbReference type="GO" id="GO:0008932">
    <property type="term" value="F:lytic endotransglycosylase activity"/>
    <property type="evidence" value="ECO:0007669"/>
    <property type="project" value="UniProtKB-UniRule"/>
</dbReference>
<feature type="domain" description="RlpA-like protein double-psi beta-barrel" evidence="5">
    <location>
        <begin position="31"/>
        <end position="115"/>
    </location>
</feature>
<dbReference type="PANTHER" id="PTHR34183:SF1">
    <property type="entry name" value="ENDOLYTIC PEPTIDOGLYCAN TRANSGLYCOSYLASE RLPA"/>
    <property type="match status" value="1"/>
</dbReference>
<dbReference type="SUPFAM" id="SSF50685">
    <property type="entry name" value="Barwin-like endoglucanases"/>
    <property type="match status" value="1"/>
</dbReference>
<evidence type="ECO:0000256" key="3">
    <source>
        <dbReference type="HAMAP-Rule" id="MF_02071"/>
    </source>
</evidence>
<dbReference type="GO" id="GO:0071555">
    <property type="term" value="P:cell wall organization"/>
    <property type="evidence" value="ECO:0007669"/>
    <property type="project" value="UniProtKB-KW"/>
</dbReference>
<reference evidence="6" key="1">
    <citation type="submission" date="2021-03" db="EMBL/GenBank/DDBJ databases">
        <title>Roseibium sp. CAU 1637 isolated from Incheon.</title>
        <authorList>
            <person name="Kim W."/>
        </authorList>
    </citation>
    <scope>NUCLEOTIDE SEQUENCE</scope>
    <source>
        <strain evidence="6">CAU 1637</strain>
    </source>
</reference>
<accession>A0A939J5V4</accession>
<dbReference type="AlphaFoldDB" id="A0A939J5V4"/>
<dbReference type="CDD" id="cd22268">
    <property type="entry name" value="DPBB_RlpA-like"/>
    <property type="match status" value="1"/>
</dbReference>
<dbReference type="InterPro" id="IPR034718">
    <property type="entry name" value="RlpA"/>
</dbReference>
<keyword evidence="3" id="KW-0732">Signal</keyword>
<proteinExistence type="inferred from homology"/>
<dbReference type="EC" id="4.2.2.-" evidence="3"/>
<comment type="function">
    <text evidence="3">Lytic transglycosylase with a strong preference for naked glycan strands that lack stem peptides.</text>
</comment>
<feature type="chain" id="PRO_5038188977" description="Endolytic peptidoglycan transglycosylase RlpA" evidence="3">
    <location>
        <begin position="26"/>
        <end position="141"/>
    </location>
</feature>
<evidence type="ECO:0000313" key="7">
    <source>
        <dbReference type="Proteomes" id="UP000664779"/>
    </source>
</evidence>
<protein>
    <recommendedName>
        <fullName evidence="3">Endolytic peptidoglycan transglycosylase RlpA</fullName>
        <ecNumber evidence="3">4.2.2.-</ecNumber>
    </recommendedName>
</protein>
<comment type="similarity">
    <text evidence="3 4">Belongs to the RlpA family.</text>
</comment>
<dbReference type="Gene3D" id="2.40.40.10">
    <property type="entry name" value="RlpA-like domain"/>
    <property type="match status" value="1"/>
</dbReference>
<dbReference type="PANTHER" id="PTHR34183">
    <property type="entry name" value="ENDOLYTIC PEPTIDOGLYCAN TRANSGLYCOSYLASE RLPA"/>
    <property type="match status" value="1"/>
</dbReference>
<keyword evidence="2 3" id="KW-0961">Cell wall biogenesis/degradation</keyword>
<dbReference type="RefSeq" id="WP_206941610.1">
    <property type="nucleotide sequence ID" value="NZ_JAFLNF010000005.1"/>
</dbReference>
<dbReference type="EMBL" id="JAFLNF010000005">
    <property type="protein sequence ID" value="MBO0346220.1"/>
    <property type="molecule type" value="Genomic_DNA"/>
</dbReference>
<dbReference type="Proteomes" id="UP000664779">
    <property type="component" value="Unassembled WGS sequence"/>
</dbReference>
<dbReference type="HAMAP" id="MF_02071">
    <property type="entry name" value="RlpA"/>
    <property type="match status" value="1"/>
</dbReference>
<evidence type="ECO:0000259" key="5">
    <source>
        <dbReference type="Pfam" id="PF03330"/>
    </source>
</evidence>
<dbReference type="InterPro" id="IPR012997">
    <property type="entry name" value="RplA"/>
</dbReference>
<keyword evidence="7" id="KW-1185">Reference proteome</keyword>
<dbReference type="Pfam" id="PF03330">
    <property type="entry name" value="DPBB_1"/>
    <property type="match status" value="1"/>
</dbReference>
<organism evidence="6 7">
    <name type="scientific">Roseibium limicola</name>
    <dbReference type="NCBI Taxonomy" id="2816037"/>
    <lineage>
        <taxon>Bacteria</taxon>
        <taxon>Pseudomonadati</taxon>
        <taxon>Pseudomonadota</taxon>
        <taxon>Alphaproteobacteria</taxon>
        <taxon>Hyphomicrobiales</taxon>
        <taxon>Stappiaceae</taxon>
        <taxon>Roseibium</taxon>
    </lineage>
</organism>
<sequence length="141" mass="14792" precursor="true">MRLNTVKCAGLLATIIIALPLAAQASAIGDCGKASWYALTSRTASGEMMDASKLTAAHPNLPFGTRVQVTNVTNGRSVVVRINDRGPFVGNRVIDLSKAAAKHLSFVSKGVTKVCFSTALAAPVPEPRPAAAAWTARNQLY</sequence>
<dbReference type="NCBIfam" id="TIGR00413">
    <property type="entry name" value="rlpA"/>
    <property type="match status" value="1"/>
</dbReference>
<keyword evidence="1 3" id="KW-0456">Lyase</keyword>
<comment type="caution">
    <text evidence="6">The sequence shown here is derived from an EMBL/GenBank/DDBJ whole genome shotgun (WGS) entry which is preliminary data.</text>
</comment>
<feature type="signal peptide" evidence="3">
    <location>
        <begin position="1"/>
        <end position="25"/>
    </location>
</feature>
<name>A0A939J5V4_9HYPH</name>
<evidence type="ECO:0000256" key="4">
    <source>
        <dbReference type="RuleBase" id="RU003495"/>
    </source>
</evidence>
<evidence type="ECO:0000313" key="6">
    <source>
        <dbReference type="EMBL" id="MBO0346220.1"/>
    </source>
</evidence>
<dbReference type="InterPro" id="IPR009009">
    <property type="entry name" value="RlpA-like_DPBB"/>
</dbReference>